<gene>
    <name evidence="1" type="ORF">PLXY2_LOCUS13736</name>
</gene>
<keyword evidence="2" id="KW-1185">Reference proteome</keyword>
<protein>
    <submittedName>
        <fullName evidence="1">(diamondback moth) hypothetical protein</fullName>
    </submittedName>
</protein>
<dbReference type="EMBL" id="CAJHNJ030000104">
    <property type="protein sequence ID" value="CAG9135462.1"/>
    <property type="molecule type" value="Genomic_DNA"/>
</dbReference>
<accession>A0A8S4G979</accession>
<evidence type="ECO:0000313" key="1">
    <source>
        <dbReference type="EMBL" id="CAG9135462.1"/>
    </source>
</evidence>
<dbReference type="Proteomes" id="UP000653454">
    <property type="component" value="Unassembled WGS sequence"/>
</dbReference>
<name>A0A8S4G979_PLUXY</name>
<evidence type="ECO:0000313" key="2">
    <source>
        <dbReference type="Proteomes" id="UP000653454"/>
    </source>
</evidence>
<dbReference type="AlphaFoldDB" id="A0A8S4G979"/>
<proteinExistence type="predicted"/>
<sequence length="122" mass="14691">MAYYNRKLYLLYLLYLRCKKRSVHRQYWIHPIVEARYSEGACYTLFSKLQNAPSKFFNYFRMSESTFNYLLIHLYVHRDNLDTRTAHIQTLSSDATAHRRPMVPPAAAYWCRLRYPISGRTI</sequence>
<organism evidence="1 2">
    <name type="scientific">Plutella xylostella</name>
    <name type="common">Diamondback moth</name>
    <name type="synonym">Plutella maculipennis</name>
    <dbReference type="NCBI Taxonomy" id="51655"/>
    <lineage>
        <taxon>Eukaryota</taxon>
        <taxon>Metazoa</taxon>
        <taxon>Ecdysozoa</taxon>
        <taxon>Arthropoda</taxon>
        <taxon>Hexapoda</taxon>
        <taxon>Insecta</taxon>
        <taxon>Pterygota</taxon>
        <taxon>Neoptera</taxon>
        <taxon>Endopterygota</taxon>
        <taxon>Lepidoptera</taxon>
        <taxon>Glossata</taxon>
        <taxon>Ditrysia</taxon>
        <taxon>Yponomeutoidea</taxon>
        <taxon>Plutellidae</taxon>
        <taxon>Plutella</taxon>
    </lineage>
</organism>
<comment type="caution">
    <text evidence="1">The sequence shown here is derived from an EMBL/GenBank/DDBJ whole genome shotgun (WGS) entry which is preliminary data.</text>
</comment>
<reference evidence="1" key="1">
    <citation type="submission" date="2020-11" db="EMBL/GenBank/DDBJ databases">
        <authorList>
            <person name="Whiteford S."/>
        </authorList>
    </citation>
    <scope>NUCLEOTIDE SEQUENCE</scope>
</reference>